<name>A0A4C1UUD4_EUMVA</name>
<dbReference type="Proteomes" id="UP000299102">
    <property type="component" value="Unassembled WGS sequence"/>
</dbReference>
<protein>
    <submittedName>
        <fullName evidence="1">Uncharacterized protein</fullName>
    </submittedName>
</protein>
<evidence type="ECO:0000313" key="2">
    <source>
        <dbReference type="Proteomes" id="UP000299102"/>
    </source>
</evidence>
<accession>A0A4C1UUD4</accession>
<dbReference type="EMBL" id="BGZK01000228">
    <property type="protein sequence ID" value="GBP30048.1"/>
    <property type="molecule type" value="Genomic_DNA"/>
</dbReference>
<gene>
    <name evidence="1" type="ORF">EVAR_14565_1</name>
</gene>
<dbReference type="AlphaFoldDB" id="A0A4C1UUD4"/>
<keyword evidence="2" id="KW-1185">Reference proteome</keyword>
<organism evidence="1 2">
    <name type="scientific">Eumeta variegata</name>
    <name type="common">Bagworm moth</name>
    <name type="synonym">Eumeta japonica</name>
    <dbReference type="NCBI Taxonomy" id="151549"/>
    <lineage>
        <taxon>Eukaryota</taxon>
        <taxon>Metazoa</taxon>
        <taxon>Ecdysozoa</taxon>
        <taxon>Arthropoda</taxon>
        <taxon>Hexapoda</taxon>
        <taxon>Insecta</taxon>
        <taxon>Pterygota</taxon>
        <taxon>Neoptera</taxon>
        <taxon>Endopterygota</taxon>
        <taxon>Lepidoptera</taxon>
        <taxon>Glossata</taxon>
        <taxon>Ditrysia</taxon>
        <taxon>Tineoidea</taxon>
        <taxon>Psychidae</taxon>
        <taxon>Oiketicinae</taxon>
        <taxon>Eumeta</taxon>
    </lineage>
</organism>
<proteinExistence type="predicted"/>
<evidence type="ECO:0000313" key="1">
    <source>
        <dbReference type="EMBL" id="GBP30048.1"/>
    </source>
</evidence>
<reference evidence="1 2" key="1">
    <citation type="journal article" date="2019" name="Commun. Biol.">
        <title>The bagworm genome reveals a unique fibroin gene that provides high tensile strength.</title>
        <authorList>
            <person name="Kono N."/>
            <person name="Nakamura H."/>
            <person name="Ohtoshi R."/>
            <person name="Tomita M."/>
            <person name="Numata K."/>
            <person name="Arakawa K."/>
        </authorList>
    </citation>
    <scope>NUCLEOTIDE SEQUENCE [LARGE SCALE GENOMIC DNA]</scope>
</reference>
<comment type="caution">
    <text evidence="1">The sequence shown here is derived from an EMBL/GenBank/DDBJ whole genome shotgun (WGS) entry which is preliminary data.</text>
</comment>
<sequence length="101" mass="11383">MEDKPLRGTREMCTRCAESGFHSDWPCAVRFAHGLEWNFYLKANPVGGRRPRSRISGGSRRGLTEGEIGNVERNGVPEVEWITGPHTQWKKGSNKTITSRV</sequence>